<dbReference type="InterPro" id="IPR036388">
    <property type="entry name" value="WH-like_DNA-bd_sf"/>
</dbReference>
<accession>A0A8X8GTP9</accession>
<evidence type="ECO:0000313" key="2">
    <source>
        <dbReference type="Proteomes" id="UP000484076"/>
    </source>
</evidence>
<dbReference type="InterPro" id="IPR036390">
    <property type="entry name" value="WH_DNA-bd_sf"/>
</dbReference>
<dbReference type="GO" id="GO:0005829">
    <property type="term" value="C:cytosol"/>
    <property type="evidence" value="ECO:0007669"/>
    <property type="project" value="TreeGrafter"/>
</dbReference>
<dbReference type="RefSeq" id="WP_152824596.1">
    <property type="nucleotide sequence ID" value="NZ_WHUT02000003.1"/>
</dbReference>
<organism evidence="1 2">
    <name type="scientific">Fertoeibacter niger</name>
    <dbReference type="NCBI Taxonomy" id="2656921"/>
    <lineage>
        <taxon>Bacteria</taxon>
        <taxon>Pseudomonadati</taxon>
        <taxon>Pseudomonadota</taxon>
        <taxon>Alphaproteobacteria</taxon>
        <taxon>Rhodobacterales</taxon>
        <taxon>Paracoccaceae</taxon>
        <taxon>Fertoeibacter</taxon>
    </lineage>
</organism>
<gene>
    <name evidence="1" type="ORF">GEU84_007305</name>
</gene>
<dbReference type="GO" id="GO:0003700">
    <property type="term" value="F:DNA-binding transcription factor activity"/>
    <property type="evidence" value="ECO:0007669"/>
    <property type="project" value="TreeGrafter"/>
</dbReference>
<dbReference type="EMBL" id="WHUT02000003">
    <property type="protein sequence ID" value="NUB44184.1"/>
    <property type="molecule type" value="Genomic_DNA"/>
</dbReference>
<dbReference type="PROSITE" id="PS51197">
    <property type="entry name" value="HTH_RRF2_2"/>
    <property type="match status" value="1"/>
</dbReference>
<name>A0A8X8GTP9_9RHOB</name>
<keyword evidence="2" id="KW-1185">Reference proteome</keyword>
<protein>
    <submittedName>
        <fullName evidence="1">Rrf2 family transcriptional regulator</fullName>
    </submittedName>
</protein>
<dbReference type="InterPro" id="IPR000944">
    <property type="entry name" value="Tscrpt_reg_Rrf2"/>
</dbReference>
<dbReference type="Proteomes" id="UP000484076">
    <property type="component" value="Unassembled WGS sequence"/>
</dbReference>
<dbReference type="SUPFAM" id="SSF46785">
    <property type="entry name" value="Winged helix' DNA-binding domain"/>
    <property type="match status" value="1"/>
</dbReference>
<dbReference type="Gene3D" id="1.10.10.10">
    <property type="entry name" value="Winged helix-like DNA-binding domain superfamily/Winged helix DNA-binding domain"/>
    <property type="match status" value="1"/>
</dbReference>
<dbReference type="PANTHER" id="PTHR33221:SF15">
    <property type="entry name" value="HTH-TYPE TRANSCRIPTIONAL REGULATOR YWGB-RELATED"/>
    <property type="match status" value="1"/>
</dbReference>
<sequence>MKQDSKLSLALHALGHMARAPGQPMTSDVIAQHNATNPVVVRRVLGLLRDKGIVLSEKGHAGGWRLARPPATITLADVYLAIGEPFLRPQPLSDMPSCAVVAAMQGTVLAAMAEAEAVLIRHFTACTIADLGAAMQDGMQQAMRNSL</sequence>
<proteinExistence type="predicted"/>
<evidence type="ECO:0000313" key="1">
    <source>
        <dbReference type="EMBL" id="NUB44184.1"/>
    </source>
</evidence>
<dbReference type="AlphaFoldDB" id="A0A8X8GTP9"/>
<comment type="caution">
    <text evidence="1">The sequence shown here is derived from an EMBL/GenBank/DDBJ whole genome shotgun (WGS) entry which is preliminary data.</text>
</comment>
<dbReference type="PANTHER" id="PTHR33221">
    <property type="entry name" value="WINGED HELIX-TURN-HELIX TRANSCRIPTIONAL REGULATOR, RRF2 FAMILY"/>
    <property type="match status" value="1"/>
</dbReference>
<dbReference type="Pfam" id="PF02082">
    <property type="entry name" value="Rrf2"/>
    <property type="match status" value="1"/>
</dbReference>
<reference evidence="1" key="1">
    <citation type="submission" date="2020-05" db="EMBL/GenBank/DDBJ databases">
        <title>Fertoebacter nigrum gen. nov., sp. nov., a new member of the family Rhodobacteraceae.</title>
        <authorList>
            <person name="Szuroczki S."/>
            <person name="Abbaszade G."/>
            <person name="Buni D."/>
            <person name="Schumann P."/>
            <person name="Toth E."/>
        </authorList>
    </citation>
    <scope>NUCLEOTIDE SEQUENCE</scope>
    <source>
        <strain evidence="1">RG-N-1a</strain>
    </source>
</reference>